<feature type="compositionally biased region" description="Low complexity" evidence="1">
    <location>
        <begin position="327"/>
        <end position="340"/>
    </location>
</feature>
<dbReference type="PANTHER" id="PTHR21557:SF2">
    <property type="entry name" value="CORDON-BLEU PROTEIN-LIKE 1"/>
    <property type="match status" value="1"/>
</dbReference>
<dbReference type="PANTHER" id="PTHR21557">
    <property type="entry name" value="CORDON-BLEU"/>
    <property type="match status" value="1"/>
</dbReference>
<feature type="compositionally biased region" description="Polar residues" evidence="1">
    <location>
        <begin position="853"/>
        <end position="864"/>
    </location>
</feature>
<feature type="compositionally biased region" description="Basic and acidic residues" evidence="1">
    <location>
        <begin position="518"/>
        <end position="527"/>
    </location>
</feature>
<feature type="region of interest" description="Disordered" evidence="1">
    <location>
        <begin position="750"/>
        <end position="769"/>
    </location>
</feature>
<proteinExistence type="predicted"/>
<feature type="region of interest" description="Disordered" evidence="1">
    <location>
        <begin position="1259"/>
        <end position="1426"/>
    </location>
</feature>
<dbReference type="GO" id="GO:0003785">
    <property type="term" value="F:actin monomer binding"/>
    <property type="evidence" value="ECO:0007669"/>
    <property type="project" value="InterPro"/>
</dbReference>
<feature type="region of interest" description="Disordered" evidence="1">
    <location>
        <begin position="301"/>
        <end position="614"/>
    </location>
</feature>
<feature type="compositionally biased region" description="Basic and acidic residues" evidence="1">
    <location>
        <begin position="1013"/>
        <end position="1025"/>
    </location>
</feature>
<accession>A0A7J7K1X3</accession>
<feature type="compositionally biased region" description="Polar residues" evidence="1">
    <location>
        <begin position="1302"/>
        <end position="1328"/>
    </location>
</feature>
<feature type="compositionally biased region" description="Basic and acidic residues" evidence="1">
    <location>
        <begin position="682"/>
        <end position="693"/>
    </location>
</feature>
<feature type="compositionally biased region" description="Basic residues" evidence="1">
    <location>
        <begin position="1387"/>
        <end position="1398"/>
    </location>
</feature>
<feature type="compositionally biased region" description="Polar residues" evidence="1">
    <location>
        <begin position="650"/>
        <end position="659"/>
    </location>
</feature>
<dbReference type="EMBL" id="VXIV02001586">
    <property type="protein sequence ID" value="KAF6031596.1"/>
    <property type="molecule type" value="Genomic_DNA"/>
</dbReference>
<feature type="compositionally biased region" description="Polar residues" evidence="1">
    <location>
        <begin position="918"/>
        <end position="928"/>
    </location>
</feature>
<feature type="region of interest" description="Disordered" evidence="1">
    <location>
        <begin position="903"/>
        <end position="943"/>
    </location>
</feature>
<feature type="region of interest" description="Disordered" evidence="1">
    <location>
        <begin position="45"/>
        <end position="67"/>
    </location>
</feature>
<dbReference type="Gene3D" id="3.10.20.90">
    <property type="entry name" value="Phosphatidylinositol 3-kinase Catalytic Subunit, Chain A, domain 1"/>
    <property type="match status" value="1"/>
</dbReference>
<feature type="compositionally biased region" description="Low complexity" evidence="1">
    <location>
        <begin position="433"/>
        <end position="450"/>
    </location>
</feature>
<dbReference type="InterPro" id="IPR003124">
    <property type="entry name" value="WH2_dom"/>
</dbReference>
<reference evidence="3" key="1">
    <citation type="submission" date="2020-06" db="EMBL/GenBank/DDBJ databases">
        <title>Draft genome of Bugula neritina, a colonial animal packing powerful symbionts and potential medicines.</title>
        <authorList>
            <person name="Rayko M."/>
        </authorList>
    </citation>
    <scope>NUCLEOTIDE SEQUENCE [LARGE SCALE GENOMIC DNA]</scope>
    <source>
        <strain evidence="3">Kwan_BN1</strain>
    </source>
</reference>
<feature type="compositionally biased region" description="Basic and acidic residues" evidence="1">
    <location>
        <begin position="1279"/>
        <end position="1293"/>
    </location>
</feature>
<comment type="caution">
    <text evidence="3">The sequence shown here is derived from an EMBL/GenBank/DDBJ whole genome shotgun (WGS) entry which is preliminary data.</text>
</comment>
<dbReference type="PROSITE" id="PS51082">
    <property type="entry name" value="WH2"/>
    <property type="match status" value="1"/>
</dbReference>
<feature type="region of interest" description="Disordered" evidence="1">
    <location>
        <begin position="629"/>
        <end position="740"/>
    </location>
</feature>
<feature type="region of interest" description="Disordered" evidence="1">
    <location>
        <begin position="1175"/>
        <end position="1217"/>
    </location>
</feature>
<evidence type="ECO:0000259" key="2">
    <source>
        <dbReference type="PROSITE" id="PS51082"/>
    </source>
</evidence>
<feature type="compositionally biased region" description="Polar residues" evidence="1">
    <location>
        <begin position="698"/>
        <end position="707"/>
    </location>
</feature>
<organism evidence="3 4">
    <name type="scientific">Bugula neritina</name>
    <name type="common">Brown bryozoan</name>
    <name type="synonym">Sertularia neritina</name>
    <dbReference type="NCBI Taxonomy" id="10212"/>
    <lineage>
        <taxon>Eukaryota</taxon>
        <taxon>Metazoa</taxon>
        <taxon>Spiralia</taxon>
        <taxon>Lophotrochozoa</taxon>
        <taxon>Bryozoa</taxon>
        <taxon>Gymnolaemata</taxon>
        <taxon>Cheilostomatida</taxon>
        <taxon>Flustrina</taxon>
        <taxon>Buguloidea</taxon>
        <taxon>Bugulidae</taxon>
        <taxon>Bugula</taxon>
    </lineage>
</organism>
<evidence type="ECO:0000313" key="3">
    <source>
        <dbReference type="EMBL" id="KAF6031596.1"/>
    </source>
</evidence>
<feature type="compositionally biased region" description="Basic and acidic residues" evidence="1">
    <location>
        <begin position="587"/>
        <end position="607"/>
    </location>
</feature>
<dbReference type="InterPro" id="IPR039895">
    <property type="entry name" value="COBL-like"/>
</dbReference>
<feature type="region of interest" description="Disordered" evidence="1">
    <location>
        <begin position="1111"/>
        <end position="1159"/>
    </location>
</feature>
<evidence type="ECO:0000256" key="1">
    <source>
        <dbReference type="SAM" id="MobiDB-lite"/>
    </source>
</evidence>
<gene>
    <name evidence="3" type="ORF">EB796_010093</name>
</gene>
<feature type="region of interest" description="Disordered" evidence="1">
    <location>
        <begin position="788"/>
        <end position="888"/>
    </location>
</feature>
<feature type="compositionally biased region" description="Polar residues" evidence="1">
    <location>
        <begin position="307"/>
        <end position="321"/>
    </location>
</feature>
<feature type="compositionally biased region" description="Basic and acidic residues" evidence="1">
    <location>
        <begin position="1377"/>
        <end position="1386"/>
    </location>
</feature>
<keyword evidence="4" id="KW-1185">Reference proteome</keyword>
<feature type="compositionally biased region" description="Low complexity" evidence="1">
    <location>
        <begin position="1194"/>
        <end position="1215"/>
    </location>
</feature>
<feature type="compositionally biased region" description="Low complexity" evidence="1">
    <location>
        <begin position="865"/>
        <end position="878"/>
    </location>
</feature>
<dbReference type="OrthoDB" id="8882621at2759"/>
<feature type="compositionally biased region" description="Basic and acidic residues" evidence="1">
    <location>
        <begin position="757"/>
        <end position="769"/>
    </location>
</feature>
<feature type="compositionally biased region" description="Basic and acidic residues" evidence="1">
    <location>
        <begin position="452"/>
        <end position="473"/>
    </location>
</feature>
<sequence length="1456" mass="157963">MLLLTAKLLLTNNIKGQIGFEVDSTVSLNKKLLVSLNGMSNSKVSRRSSQLVADGTGQRSSKGKQGDVNMNEVVDENGFINLSVVLPNKQVQKMDVRHDVPMMDLLVQITSSNKLRPGEHSLSAVSEETGRTVDYKSSQSLGSLGVNRVFLLSKITQRMERENEIQKQRDASKFEPTIRVTINLPKGVKSLQRLNPHLPIMDIFRKICIDKGLDASRYEVRLTKLPNQPVDMSQSLSDYQTNEITIVQCSAPAFHSSMVDISSIGSTKMAAPSAKVSDPLEKVKKKKGLFSFFRRDKSKSVRKLEQQGRSLSTQVLPQRNDQFMLRKPQAQVKPQPKVQPSIPEGDESEVNLRSKVKRAPSKKKYKAPAPPRPLTTMEIIKEEKKTTMYASTPNLAPATELSYDRRHKNIPSDARNHSRNSSDSSGYHEPPVTSSDSASSPSTIDTSSLSRTKNESALEDSVLKADTVQDKHTAAATAAVTAQSRRTNKKKAAPAPPPPKSTPPPPSPQLPELTLHNKTVESEDETHSVSSQNDDSPEMGITSFSPKITPPPIFIPPPPPESPPPAVSESPPRESSLGFGSPTSINDEIHKSPSERGPVHSRSESRCSRASVDTIDDVQQHFDLAIAAGERQLRSEQGAISPSVDKEASKPSTESSTLPHQLEISAADLSKTEAVSRSGHAAPEKEIKAEQPEKSVLPSLTVQSSSGDKGPSKEDFLEAVTQLDASIGEDEGSDGSLVPDGENFVVAASKLPSGGRVGDESDNDVKPVEEITYGFDNPFRDEVLKTGAEDSCIKATLTKLSPAKETLTRRDSQQSDSTLPDSEHTDRPQSSSLQSSSLHSDEESVPESGDGYDTTSTEKVSQSETDTLTDVVLTPTNTSTHRSTRKGLFAEAKGQDINSIIYGDSAKGSVRGFPGQVKSRTASFTSKSFDVPDGKTENKLEKPRPKSVFSIISAKAVMAEGAKARPVSVDGTSALSAVASKPVVSKEPIAEPTLYSRPLPVYNRMTHSGSRSEGVKLSDGKEKRLSHIPPGDIILVERKPAGKTVPASPTAGESKPLGSLLSESMKSGEASVTMRKQPEGTHKPMFFKANRNSRVDIPKSADRIENVVKLDTSKFDVKTASNKNGLPASPKSSTPKVPPPTAAKPQKTGANLSRKGSMKEQYNILQENMARWQNQLKDNENRVKEITASQKNLSANDSSSVSSSASFSKSKPFAATEDKMYQSIPSELHKVTLRSAASRVIKKAEPQLDPVEMLMKNIRDRGGRTSDCAPDRGIYVSSGERDSVPSNVAEREIAPSLVNGALPSSTSQTPVTHAVTTNGHKSPSQKLSNGKDKSNDPRFNRPPSARGSLLAEITSAKGKPNYGRRTPADSSSQSSSDELREIDVVRHKPQKTRHKNSKRSVSDPFPPQNSNNRHHIQPTPTELDPREELMIAIRSSGGIGKLRQVKADEINWSENV</sequence>
<feature type="compositionally biased region" description="Basic and acidic residues" evidence="1">
    <location>
        <begin position="1329"/>
        <end position="1339"/>
    </location>
</feature>
<feature type="domain" description="WH2" evidence="2">
    <location>
        <begin position="1425"/>
        <end position="1445"/>
    </location>
</feature>
<feature type="compositionally biased region" description="Basic and acidic residues" evidence="1">
    <location>
        <begin position="930"/>
        <end position="943"/>
    </location>
</feature>
<feature type="compositionally biased region" description="Pro residues" evidence="1">
    <location>
        <begin position="548"/>
        <end position="566"/>
    </location>
</feature>
<feature type="compositionally biased region" description="Low complexity" evidence="1">
    <location>
        <begin position="829"/>
        <end position="838"/>
    </location>
</feature>
<feature type="region of interest" description="Disordered" evidence="1">
    <location>
        <begin position="1000"/>
        <end position="1099"/>
    </location>
</feature>
<dbReference type="Proteomes" id="UP000593567">
    <property type="component" value="Unassembled WGS sequence"/>
</dbReference>
<feature type="compositionally biased region" description="Basic residues" evidence="1">
    <location>
        <begin position="354"/>
        <end position="366"/>
    </location>
</feature>
<name>A0A7J7K1X3_BUGNE</name>
<feature type="compositionally biased region" description="Pro residues" evidence="1">
    <location>
        <begin position="494"/>
        <end position="509"/>
    </location>
</feature>
<protein>
    <submittedName>
        <fullName evidence="3">Ptr</fullName>
    </submittedName>
</protein>
<feature type="compositionally biased region" description="Low complexity" evidence="1">
    <location>
        <begin position="567"/>
        <end position="576"/>
    </location>
</feature>
<evidence type="ECO:0000313" key="4">
    <source>
        <dbReference type="Proteomes" id="UP000593567"/>
    </source>
</evidence>